<proteinExistence type="predicted"/>
<dbReference type="PANTHER" id="PTHR36846:SF1">
    <property type="entry name" value="PROTEIN VIAA"/>
    <property type="match status" value="1"/>
</dbReference>
<organism evidence="2 3">
    <name type="scientific">Thermanaeromonas toyohensis ToBE</name>
    <dbReference type="NCBI Taxonomy" id="698762"/>
    <lineage>
        <taxon>Bacteria</taxon>
        <taxon>Bacillati</taxon>
        <taxon>Bacillota</taxon>
        <taxon>Clostridia</taxon>
        <taxon>Neomoorellales</taxon>
        <taxon>Neomoorellaceae</taxon>
        <taxon>Thermanaeromonas</taxon>
    </lineage>
</organism>
<feature type="coiled-coil region" evidence="1">
    <location>
        <begin position="129"/>
        <end position="179"/>
    </location>
</feature>
<evidence type="ECO:0000313" key="2">
    <source>
        <dbReference type="EMBL" id="SMB96756.1"/>
    </source>
</evidence>
<evidence type="ECO:0000313" key="3">
    <source>
        <dbReference type="Proteomes" id="UP000192569"/>
    </source>
</evidence>
<dbReference type="STRING" id="698762.SAMN00808754_1631"/>
<dbReference type="SUPFAM" id="SSF53300">
    <property type="entry name" value="vWA-like"/>
    <property type="match status" value="1"/>
</dbReference>
<dbReference type="GO" id="GO:0005829">
    <property type="term" value="C:cytosol"/>
    <property type="evidence" value="ECO:0007669"/>
    <property type="project" value="TreeGrafter"/>
</dbReference>
<dbReference type="InterPro" id="IPR036465">
    <property type="entry name" value="vWFA_dom_sf"/>
</dbReference>
<dbReference type="RefSeq" id="WP_084665242.1">
    <property type="nucleotide sequence ID" value="NZ_LT838272.1"/>
</dbReference>
<gene>
    <name evidence="2" type="ORF">SAMN00808754_1631</name>
</gene>
<dbReference type="PANTHER" id="PTHR36846">
    <property type="entry name" value="PROTEIN VIAA"/>
    <property type="match status" value="1"/>
</dbReference>
<name>A0A1W1VTV0_9FIRM</name>
<dbReference type="AlphaFoldDB" id="A0A1W1VTV0"/>
<evidence type="ECO:0000256" key="1">
    <source>
        <dbReference type="SAM" id="Coils"/>
    </source>
</evidence>
<dbReference type="OrthoDB" id="92417at2"/>
<protein>
    <submittedName>
        <fullName evidence="2">Uncharacterized protein, contains a von Willebrand factor type A (VWA) domain</fullName>
    </submittedName>
</protein>
<dbReference type="EMBL" id="LT838272">
    <property type="protein sequence ID" value="SMB96756.1"/>
    <property type="molecule type" value="Genomic_DNA"/>
</dbReference>
<dbReference type="Proteomes" id="UP000192569">
    <property type="component" value="Chromosome I"/>
</dbReference>
<sequence length="493" mass="55419">MAPERADTVLNTDRYDRRLYGEVYRQAERLREVEKELMEKVPTADVLLRDVWAGLYKARPEVLEEVPPSLRVNQAIMKEVLGLPKVEDLRQTTRFDEWGSALGAVSLAPELARLIPEEAKEAFRYEQEASEFLRQAANLQMAAEAAQQAGQRQAAQQMMQRAQQLRQKGQNLIAQAERAASAAVRKINPDRVRVVAGRAAEKAQESLESVKAFSWGTSPGQPHLLKNSREKFELAQRMAVDYRLREIARMAGRIIRIALHKRKTRKRQEPAELVGITLGSSLARVLPSELCYLGHPLLKKDFLRRFTEGKLLQYELRSKESEGRGPIVCCLDSSGSMEGVKEIWSKAVMLALFQVAVRERRAFACIHFGNKEELKVFEFPEPGKASPVEVAEAALFFFGGGTDFEAPLGRAVELMGKSAYKKGDIVFITDGLCAVSEKFITRFQRVKQEKEFSVYSVVVDEDPGGVLPFSDRVALFNSAKGDDREALEVVFGR</sequence>
<keyword evidence="3" id="KW-1185">Reference proteome</keyword>
<dbReference type="Gene3D" id="3.40.50.410">
    <property type="entry name" value="von Willebrand factor, type A domain"/>
    <property type="match status" value="1"/>
</dbReference>
<accession>A0A1W1VTV0</accession>
<reference evidence="2 3" key="1">
    <citation type="submission" date="2017-04" db="EMBL/GenBank/DDBJ databases">
        <authorList>
            <person name="Afonso C.L."/>
            <person name="Miller P.J."/>
            <person name="Scott M.A."/>
            <person name="Spackman E."/>
            <person name="Goraichik I."/>
            <person name="Dimitrov K.M."/>
            <person name="Suarez D.L."/>
            <person name="Swayne D.E."/>
        </authorList>
    </citation>
    <scope>NUCLEOTIDE SEQUENCE [LARGE SCALE GENOMIC DNA]</scope>
    <source>
        <strain evidence="2 3">ToBE</strain>
    </source>
</reference>
<keyword evidence="1" id="KW-0175">Coiled coil</keyword>